<reference evidence="19" key="1">
    <citation type="submission" date="2022-01" db="EMBL/GenBank/DDBJ databases">
        <authorList>
            <person name="Braso-Vives M."/>
        </authorList>
    </citation>
    <scope>NUCLEOTIDE SEQUENCE</scope>
</reference>
<sequence>MTGVTLGQFCGTPNDTVPLWWEGHLGHCFQQVAVVLGTHFIFAVCSAYFAGIKHGRIIHNLTSSAAVNIRLLISALQFCAPLLHILLVELWQGKKLPLVDVVTDAFVSFSWLVHTCAVSQVRKMHVVHMRGPLILALTWALTLVTTGFQLQAVILRASRVDQTLDIVTESVTFAVGGLQFVYLVTLVPSHRPNVPLLFAPPHVQSVNEEEESLLRSGVKVRYDGTVYRPDTVELDIAEDNSNWLSKLTFWWVNPLMVKGSQMQLNATDDLFHLPRKLTTTHVENVFTEKFYPHSTEKLEPSDDACPEVKVRNGGIEVQDVLEEPRCPDGARKSLGQPVTLMKGLNGAFGVQYYSLGILKLLGDGLGFAGPLLLNLLVSFMENSNEPMLHGYLYALGLFSSTLIGAILSSQFNYQINKVGIQIRAALVTTVYHKALAVSSTSLSGFTTGEVVNFMSTDTGRIVNFCPSFHQFWSLPFQIAVSLYLLHQQVGISFLAGLAFALLLIPINRWLAIKIGKLSNDMMLQKDARVKLMNEILYGIRVIKFYAWESTFQEKVRRLRHLELKSLRGRKYLDALCVYFWATTPVLISILTFTTYSALGNKLTAAKVFTSVALFNMLISPLNAFPWVINGLMEAWVSVKRLQAFLQLREIDLHSYYSAEKSEEDSAVEIRDGCFSWSSADVPVPAAGGSSAPVTQEDPGVEDSSGSSIFSNCGTQKLEGISLTVQKVTLKQTGQLVGVVGAVGSGKSSLLAAITAEMERQDGEISVANLTEGFGLAAQEAWIQQSTVRDNILFGKEMDADIYERVIWACALGEDLKILPSGDRTEVGENGVTLSGGQKARLSLARAVYQGKDIYLLDDPLAAVDAHVAEHIFSQCIMELLKDKTRILCTHHTRFLQEADVVVVMEAGRIVKTGPPSEVLNQDMKMPSFEKQEKRQDNSNHDGEEDSSQEEELTPEPVLSPEQSLVQEEEREVGSVAFQVYRSYWQAVGACLAPSVLVALFLMQASKNLNDWWLSYWISHSHHNDTISPTHPALAITSSQPSSVAPLLLGTSNSATDEITFYLTVYGALAGANTVFTLFRAFLFAYGGICAARVLHDQLINSILKAKIQFFDTTPIGRVVNRFSSDMYSIDDSLPFIMNILLAQTYGVVGTIVVTCYGLPWFTVLLLPLAFIYHRIQKYYRHTSRELKRLDSVSLSPIYAHFSETLTGLTTIRGLRAVQRFKHENQTRLECNQRASFSGQVASSWLGIRLQLLGVAMVTGVAFIAVLEHHFQTVDPGLVGLAISYALSVTNLLSGVVTSFTETEKQMVSVERAVQYVKNIPWERTEGVLEVSRRWPEHGAVTWQGVNLTYRQGLPKALDNVTFSINPGEKVGVVGRTGAGKSSLLLCLFRMTDIQSGTIKIDDVDIRLVELQRLRSRLAVIPQDPFLFGGTVRENLDPRDVYSNTDLWNILEKCHLKPTVQKLGGLEAEVGEKGKVFSAGQRQLMCLARAILTRAKVLCIDEATANVDHETDRLIQQTIRTEFVHSTVITIAHRTNTIMDSERVLVMSAGKVVEFASPQELLADPTSIFYGLVHKNR</sequence>
<protein>
    <submittedName>
        <fullName evidence="19">ABCC10 protein</fullName>
    </submittedName>
</protein>
<feature type="transmembrane region" description="Helical" evidence="16">
    <location>
        <begin position="1058"/>
        <end position="1082"/>
    </location>
</feature>
<dbReference type="EMBL" id="OV696689">
    <property type="protein sequence ID" value="CAH1262071.1"/>
    <property type="molecule type" value="Genomic_DNA"/>
</dbReference>
<keyword evidence="20" id="KW-1185">Reference proteome</keyword>
<dbReference type="SUPFAM" id="SSF52540">
    <property type="entry name" value="P-loop containing nucleoside triphosphate hydrolases"/>
    <property type="match status" value="2"/>
</dbReference>
<evidence type="ECO:0000256" key="9">
    <source>
        <dbReference type="ARBA" id="ARBA00022989"/>
    </source>
</evidence>
<dbReference type="PROSITE" id="PS50929">
    <property type="entry name" value="ABC_TM1F"/>
    <property type="match status" value="2"/>
</dbReference>
<evidence type="ECO:0000256" key="2">
    <source>
        <dbReference type="ARBA" id="ARBA00009726"/>
    </source>
</evidence>
<keyword evidence="10 16" id="KW-0472">Membrane</keyword>
<dbReference type="Pfam" id="PF00005">
    <property type="entry name" value="ABC_tran"/>
    <property type="match status" value="2"/>
</dbReference>
<evidence type="ECO:0000256" key="5">
    <source>
        <dbReference type="ARBA" id="ARBA00022737"/>
    </source>
</evidence>
<dbReference type="InterPro" id="IPR003439">
    <property type="entry name" value="ABC_transporter-like_ATP-bd"/>
</dbReference>
<gene>
    <name evidence="19" type="primary">ABCC10</name>
    <name evidence="19" type="ORF">BLAG_LOCUS17302</name>
</gene>
<dbReference type="FunFam" id="3.40.50.300:FF:000163">
    <property type="entry name" value="Multidrug resistance-associated protein member 4"/>
    <property type="match status" value="1"/>
</dbReference>
<keyword evidence="3" id="KW-0813">Transport</keyword>
<dbReference type="InterPro" id="IPR036640">
    <property type="entry name" value="ABC1_TM_sf"/>
</dbReference>
<evidence type="ECO:0000259" key="18">
    <source>
        <dbReference type="PROSITE" id="PS50929"/>
    </source>
</evidence>
<dbReference type="InterPro" id="IPR003593">
    <property type="entry name" value="AAA+_ATPase"/>
</dbReference>
<accession>A0A8J9ZR86</accession>
<dbReference type="CDD" id="cd03250">
    <property type="entry name" value="ABCC_MRP_domain1"/>
    <property type="match status" value="1"/>
</dbReference>
<comment type="subcellular location">
    <subcellularLocation>
        <location evidence="1">Membrane</location>
        <topology evidence="1">Multi-pass membrane protein</topology>
    </subcellularLocation>
</comment>
<keyword evidence="7" id="KW-0067">ATP-binding</keyword>
<proteinExistence type="inferred from homology"/>
<feature type="domain" description="ABC transmembrane type-1" evidence="18">
    <location>
        <begin position="995"/>
        <end position="1304"/>
    </location>
</feature>
<name>A0A8J9ZR86_BRALA</name>
<dbReference type="PROSITE" id="PS00211">
    <property type="entry name" value="ABC_TRANSPORTER_1"/>
    <property type="match status" value="2"/>
</dbReference>
<evidence type="ECO:0000256" key="10">
    <source>
        <dbReference type="ARBA" id="ARBA00023136"/>
    </source>
</evidence>
<feature type="compositionally biased region" description="Basic and acidic residues" evidence="15">
    <location>
        <begin position="928"/>
        <end position="941"/>
    </location>
</feature>
<keyword evidence="9 16" id="KW-1133">Transmembrane helix</keyword>
<evidence type="ECO:0000256" key="1">
    <source>
        <dbReference type="ARBA" id="ARBA00004141"/>
    </source>
</evidence>
<organism evidence="19 20">
    <name type="scientific">Branchiostoma lanceolatum</name>
    <name type="common">Common lancelet</name>
    <name type="synonym">Amphioxus lanceolatum</name>
    <dbReference type="NCBI Taxonomy" id="7740"/>
    <lineage>
        <taxon>Eukaryota</taxon>
        <taxon>Metazoa</taxon>
        <taxon>Chordata</taxon>
        <taxon>Cephalochordata</taxon>
        <taxon>Leptocardii</taxon>
        <taxon>Amphioxiformes</taxon>
        <taxon>Branchiostomatidae</taxon>
        <taxon>Branchiostoma</taxon>
    </lineage>
</organism>
<dbReference type="PANTHER" id="PTHR24223">
    <property type="entry name" value="ATP-BINDING CASSETTE SUB-FAMILY C"/>
    <property type="match status" value="1"/>
</dbReference>
<dbReference type="GO" id="GO:0016887">
    <property type="term" value="F:ATP hydrolysis activity"/>
    <property type="evidence" value="ECO:0007669"/>
    <property type="project" value="InterPro"/>
</dbReference>
<evidence type="ECO:0000256" key="16">
    <source>
        <dbReference type="SAM" id="Phobius"/>
    </source>
</evidence>
<feature type="transmembrane region" description="Helical" evidence="16">
    <location>
        <begin position="29"/>
        <end position="50"/>
    </location>
</feature>
<dbReference type="GO" id="GO:0016323">
    <property type="term" value="C:basolateral plasma membrane"/>
    <property type="evidence" value="ECO:0007669"/>
    <property type="project" value="UniProtKB-ARBA"/>
</dbReference>
<evidence type="ECO:0000256" key="12">
    <source>
        <dbReference type="ARBA" id="ARBA00047523"/>
    </source>
</evidence>
<comment type="catalytic activity">
    <reaction evidence="13">
        <text>17beta-estradiol 17-O-(beta-D-glucuronate)(in) + ATP + H2O = 17beta-estradiol 17-O-(beta-D-glucuronate)(out) + ADP + phosphate + H(+)</text>
        <dbReference type="Rhea" id="RHEA:60128"/>
        <dbReference type="ChEBI" id="CHEBI:15377"/>
        <dbReference type="ChEBI" id="CHEBI:15378"/>
        <dbReference type="ChEBI" id="CHEBI:30616"/>
        <dbReference type="ChEBI" id="CHEBI:43474"/>
        <dbReference type="ChEBI" id="CHEBI:82961"/>
        <dbReference type="ChEBI" id="CHEBI:456216"/>
    </reaction>
    <physiologicalReaction direction="left-to-right" evidence="13">
        <dbReference type="Rhea" id="RHEA:60129"/>
    </physiologicalReaction>
</comment>
<evidence type="ECO:0000256" key="6">
    <source>
        <dbReference type="ARBA" id="ARBA00022741"/>
    </source>
</evidence>
<feature type="transmembrane region" description="Helical" evidence="16">
    <location>
        <begin position="571"/>
        <end position="592"/>
    </location>
</feature>
<feature type="transmembrane region" description="Helical" evidence="16">
    <location>
        <begin position="491"/>
        <end position="511"/>
    </location>
</feature>
<evidence type="ECO:0000313" key="19">
    <source>
        <dbReference type="EMBL" id="CAH1262071.1"/>
    </source>
</evidence>
<feature type="compositionally biased region" description="Acidic residues" evidence="15">
    <location>
        <begin position="942"/>
        <end position="953"/>
    </location>
</feature>
<evidence type="ECO:0000256" key="8">
    <source>
        <dbReference type="ARBA" id="ARBA00022967"/>
    </source>
</evidence>
<keyword evidence="6" id="KW-0547">Nucleotide-binding</keyword>
<dbReference type="PROSITE" id="PS50893">
    <property type="entry name" value="ABC_TRANSPORTER_2"/>
    <property type="match status" value="2"/>
</dbReference>
<dbReference type="GO" id="GO:0005524">
    <property type="term" value="F:ATP binding"/>
    <property type="evidence" value="ECO:0007669"/>
    <property type="project" value="UniProtKB-KW"/>
</dbReference>
<keyword evidence="5" id="KW-0677">Repeat</keyword>
<evidence type="ECO:0000256" key="14">
    <source>
        <dbReference type="ARBA" id="ARBA00048007"/>
    </source>
</evidence>
<feature type="transmembrane region" description="Helical" evidence="16">
    <location>
        <begin position="71"/>
        <end position="92"/>
    </location>
</feature>
<dbReference type="CDD" id="cd18598">
    <property type="entry name" value="ABC_6TM_MRP7_D1_like"/>
    <property type="match status" value="1"/>
</dbReference>
<feature type="transmembrane region" description="Helical" evidence="16">
    <location>
        <begin position="612"/>
        <end position="632"/>
    </location>
</feature>
<feature type="transmembrane region" description="Helical" evidence="16">
    <location>
        <begin position="1245"/>
        <end position="1265"/>
    </location>
</feature>
<feature type="transmembrane region" description="Helical" evidence="16">
    <location>
        <begin position="133"/>
        <end position="154"/>
    </location>
</feature>
<dbReference type="InterPro" id="IPR017871">
    <property type="entry name" value="ABC_transporter-like_CS"/>
</dbReference>
<dbReference type="GO" id="GO:0008559">
    <property type="term" value="F:ABC-type xenobiotic transporter activity"/>
    <property type="evidence" value="ECO:0007669"/>
    <property type="project" value="UniProtKB-EC"/>
</dbReference>
<evidence type="ECO:0000259" key="17">
    <source>
        <dbReference type="PROSITE" id="PS50893"/>
    </source>
</evidence>
<evidence type="ECO:0000256" key="4">
    <source>
        <dbReference type="ARBA" id="ARBA00022692"/>
    </source>
</evidence>
<feature type="transmembrane region" description="Helical" evidence="16">
    <location>
        <begin position="1277"/>
        <end position="1296"/>
    </location>
</feature>
<dbReference type="SUPFAM" id="SSF90123">
    <property type="entry name" value="ABC transporter transmembrane region"/>
    <property type="match status" value="2"/>
</dbReference>
<dbReference type="SMART" id="SM00382">
    <property type="entry name" value="AAA"/>
    <property type="match status" value="2"/>
</dbReference>
<evidence type="ECO:0000256" key="3">
    <source>
        <dbReference type="ARBA" id="ARBA00022448"/>
    </source>
</evidence>
<feature type="region of interest" description="Disordered" evidence="15">
    <location>
        <begin position="928"/>
        <end position="966"/>
    </location>
</feature>
<dbReference type="InterPro" id="IPR011527">
    <property type="entry name" value="ABC1_TM_dom"/>
</dbReference>
<keyword evidence="4 16" id="KW-0812">Transmembrane</keyword>
<comment type="similarity">
    <text evidence="2">Belongs to the ABC transporter superfamily. ABCC family. Conjugate transporter (TC 3.A.1.208) subfamily.</text>
</comment>
<keyword evidence="8" id="KW-1278">Translocase</keyword>
<dbReference type="Gene3D" id="3.40.50.300">
    <property type="entry name" value="P-loop containing nucleotide triphosphate hydrolases"/>
    <property type="match status" value="2"/>
</dbReference>
<dbReference type="PANTHER" id="PTHR24223:SF330">
    <property type="entry name" value="ATP-BINDING CASSETTE SUB-FAMILY C MEMBER 10"/>
    <property type="match status" value="1"/>
</dbReference>
<evidence type="ECO:0000313" key="20">
    <source>
        <dbReference type="Proteomes" id="UP000838412"/>
    </source>
</evidence>
<comment type="catalytic activity">
    <reaction evidence="14">
        <text>an S-substituted glutathione(in) + ATP + H2O = an S-substituted glutathione(out) + ADP + phosphate + H(+)</text>
        <dbReference type="Rhea" id="RHEA:19121"/>
        <dbReference type="ChEBI" id="CHEBI:15377"/>
        <dbReference type="ChEBI" id="CHEBI:15378"/>
        <dbReference type="ChEBI" id="CHEBI:30616"/>
        <dbReference type="ChEBI" id="CHEBI:43474"/>
        <dbReference type="ChEBI" id="CHEBI:90779"/>
        <dbReference type="ChEBI" id="CHEBI:456216"/>
        <dbReference type="EC" id="7.6.2.3"/>
    </reaction>
    <physiologicalReaction direction="left-to-right" evidence="14">
        <dbReference type="Rhea" id="RHEA:19122"/>
    </physiologicalReaction>
</comment>
<feature type="domain" description="ABC transporter" evidence="17">
    <location>
        <begin position="703"/>
        <end position="931"/>
    </location>
</feature>
<dbReference type="FunFam" id="1.20.1560.10:FF:000037">
    <property type="entry name" value="ATP-binding cassette subfamily C member 10"/>
    <property type="match status" value="1"/>
</dbReference>
<feature type="transmembrane region" description="Helical" evidence="16">
    <location>
        <begin position="1158"/>
        <end position="1175"/>
    </location>
</feature>
<feature type="region of interest" description="Disordered" evidence="15">
    <location>
        <begin position="685"/>
        <end position="705"/>
    </location>
</feature>
<dbReference type="Pfam" id="PF00664">
    <property type="entry name" value="ABC_membrane"/>
    <property type="match status" value="2"/>
</dbReference>
<dbReference type="OrthoDB" id="6500128at2759"/>
<dbReference type="FunFam" id="3.40.50.300:FF:000997">
    <property type="entry name" value="Multidrug resistance-associated protein 1"/>
    <property type="match status" value="1"/>
</dbReference>
<evidence type="ECO:0000256" key="13">
    <source>
        <dbReference type="ARBA" id="ARBA00047576"/>
    </source>
</evidence>
<dbReference type="InterPro" id="IPR027417">
    <property type="entry name" value="P-loop_NTPase"/>
</dbReference>
<evidence type="ECO:0000256" key="15">
    <source>
        <dbReference type="SAM" id="MobiDB-lite"/>
    </source>
</evidence>
<dbReference type="GO" id="GO:0015431">
    <property type="term" value="F:ABC-type glutathione S-conjugate transporter activity"/>
    <property type="evidence" value="ECO:0007669"/>
    <property type="project" value="UniProtKB-EC"/>
</dbReference>
<dbReference type="CDD" id="cd18605">
    <property type="entry name" value="ABC_6TM_MRP7_D2_like"/>
    <property type="match status" value="1"/>
</dbReference>
<evidence type="ECO:0000256" key="7">
    <source>
        <dbReference type="ARBA" id="ARBA00022840"/>
    </source>
</evidence>
<dbReference type="InterPro" id="IPR050173">
    <property type="entry name" value="ABC_transporter_C-like"/>
</dbReference>
<comment type="catalytic activity">
    <reaction evidence="12">
        <text>leukotriene C4(in) + ATP + H2O = leukotriene C4(out) + ADP + phosphate + H(+)</text>
        <dbReference type="Rhea" id="RHEA:38963"/>
        <dbReference type="ChEBI" id="CHEBI:15377"/>
        <dbReference type="ChEBI" id="CHEBI:15378"/>
        <dbReference type="ChEBI" id="CHEBI:30616"/>
        <dbReference type="ChEBI" id="CHEBI:43474"/>
        <dbReference type="ChEBI" id="CHEBI:57973"/>
        <dbReference type="ChEBI" id="CHEBI:456216"/>
    </reaction>
    <physiologicalReaction direction="left-to-right" evidence="12">
        <dbReference type="Rhea" id="RHEA:38964"/>
    </physiologicalReaction>
</comment>
<dbReference type="Gene3D" id="1.20.1560.10">
    <property type="entry name" value="ABC transporter type 1, transmembrane domain"/>
    <property type="match status" value="2"/>
</dbReference>
<feature type="domain" description="ABC transmembrane type-1" evidence="18">
    <location>
        <begin position="357"/>
        <end position="633"/>
    </location>
</feature>
<feature type="transmembrane region" description="Helical" evidence="16">
    <location>
        <begin position="983"/>
        <end position="1004"/>
    </location>
</feature>
<feature type="transmembrane region" description="Helical" evidence="16">
    <location>
        <begin position="360"/>
        <end position="379"/>
    </location>
</feature>
<feature type="transmembrane region" description="Helical" evidence="16">
    <location>
        <begin position="391"/>
        <end position="413"/>
    </location>
</feature>
<dbReference type="Proteomes" id="UP000838412">
    <property type="component" value="Chromosome 4"/>
</dbReference>
<comment type="catalytic activity">
    <reaction evidence="11">
        <text>ATP + H2O + xenobioticSide 1 = ADP + phosphate + xenobioticSide 2.</text>
        <dbReference type="EC" id="7.6.2.2"/>
    </reaction>
</comment>
<dbReference type="FunFam" id="1.20.1560.10:FF:000398">
    <property type="entry name" value="Multidrug resistance-associated protein 7"/>
    <property type="match status" value="1"/>
</dbReference>
<evidence type="ECO:0000256" key="11">
    <source>
        <dbReference type="ARBA" id="ARBA00034018"/>
    </source>
</evidence>
<feature type="domain" description="ABC transporter" evidence="17">
    <location>
        <begin position="1342"/>
        <end position="1573"/>
    </location>
</feature>
<dbReference type="CDD" id="cd03244">
    <property type="entry name" value="ABCC_MRP_domain2"/>
    <property type="match status" value="1"/>
</dbReference>